<gene>
    <name evidence="1" type="ORF">S01H4_57483</name>
</gene>
<name>X1EFX4_9ZZZZ</name>
<comment type="caution">
    <text evidence="1">The sequence shown here is derived from an EMBL/GenBank/DDBJ whole genome shotgun (WGS) entry which is preliminary data.</text>
</comment>
<feature type="non-terminal residue" evidence="1">
    <location>
        <position position="40"/>
    </location>
</feature>
<proteinExistence type="predicted"/>
<organism evidence="1">
    <name type="scientific">marine sediment metagenome</name>
    <dbReference type="NCBI Taxonomy" id="412755"/>
    <lineage>
        <taxon>unclassified sequences</taxon>
        <taxon>metagenomes</taxon>
        <taxon>ecological metagenomes</taxon>
    </lineage>
</organism>
<evidence type="ECO:0000313" key="1">
    <source>
        <dbReference type="EMBL" id="GAH07558.1"/>
    </source>
</evidence>
<accession>X1EFX4</accession>
<dbReference type="EMBL" id="BART01033454">
    <property type="protein sequence ID" value="GAH07558.1"/>
    <property type="molecule type" value="Genomic_DNA"/>
</dbReference>
<dbReference type="AlphaFoldDB" id="X1EFX4"/>
<reference evidence="1" key="1">
    <citation type="journal article" date="2014" name="Front. Microbiol.">
        <title>High frequency of phylogenetically diverse reductive dehalogenase-homologous genes in deep subseafloor sedimentary metagenomes.</title>
        <authorList>
            <person name="Kawai M."/>
            <person name="Futagami T."/>
            <person name="Toyoda A."/>
            <person name="Takaki Y."/>
            <person name="Nishi S."/>
            <person name="Hori S."/>
            <person name="Arai W."/>
            <person name="Tsubouchi T."/>
            <person name="Morono Y."/>
            <person name="Uchiyama I."/>
            <person name="Ito T."/>
            <person name="Fujiyama A."/>
            <person name="Inagaki F."/>
            <person name="Takami H."/>
        </authorList>
    </citation>
    <scope>NUCLEOTIDE SEQUENCE</scope>
    <source>
        <strain evidence="1">Expedition CK06-06</strain>
    </source>
</reference>
<protein>
    <submittedName>
        <fullName evidence="1">Uncharacterized protein</fullName>
    </submittedName>
</protein>
<sequence>MGILMVFHLFFRDDYRDDNDDISYQATAYALEILGDYYLL</sequence>